<feature type="compositionally biased region" description="Polar residues" evidence="1">
    <location>
        <begin position="29"/>
        <end position="39"/>
    </location>
</feature>
<reference evidence="2" key="1">
    <citation type="submission" date="2023-05" db="EMBL/GenBank/DDBJ databases">
        <authorList>
            <person name="Huff M."/>
        </authorList>
    </citation>
    <scope>NUCLEOTIDE SEQUENCE</scope>
</reference>
<feature type="compositionally biased region" description="Basic and acidic residues" evidence="1">
    <location>
        <begin position="40"/>
        <end position="49"/>
    </location>
</feature>
<dbReference type="EMBL" id="OU503057">
    <property type="protein sequence ID" value="CAI9785697.1"/>
    <property type="molecule type" value="Genomic_DNA"/>
</dbReference>
<name>A0AAD2EBA8_9LAMI</name>
<evidence type="ECO:0000313" key="2">
    <source>
        <dbReference type="EMBL" id="CAI9785697.1"/>
    </source>
</evidence>
<feature type="compositionally biased region" description="Basic and acidic residues" evidence="1">
    <location>
        <begin position="1"/>
        <end position="18"/>
    </location>
</feature>
<dbReference type="PANTHER" id="PTHR33882">
    <property type="entry name" value="PATHOGENIC TYPE III EFFECTOR AVIRULENCE FACTOR AVR AVRRPT-CLEAVAGE: CLEAVAGE SITE PROTEIN"/>
    <property type="match status" value="1"/>
</dbReference>
<keyword evidence="3" id="KW-1185">Reference proteome</keyword>
<dbReference type="PANTHER" id="PTHR33882:SF2">
    <property type="entry name" value="EXPRESSED PROTEIN"/>
    <property type="match status" value="1"/>
</dbReference>
<gene>
    <name evidence="2" type="ORF">FPE_LOCUS33127</name>
</gene>
<dbReference type="Proteomes" id="UP000834106">
    <property type="component" value="Chromosome 22"/>
</dbReference>
<accession>A0AAD2EBA8</accession>
<organism evidence="2 3">
    <name type="scientific">Fraxinus pennsylvanica</name>
    <dbReference type="NCBI Taxonomy" id="56036"/>
    <lineage>
        <taxon>Eukaryota</taxon>
        <taxon>Viridiplantae</taxon>
        <taxon>Streptophyta</taxon>
        <taxon>Embryophyta</taxon>
        <taxon>Tracheophyta</taxon>
        <taxon>Spermatophyta</taxon>
        <taxon>Magnoliopsida</taxon>
        <taxon>eudicotyledons</taxon>
        <taxon>Gunneridae</taxon>
        <taxon>Pentapetalae</taxon>
        <taxon>asterids</taxon>
        <taxon>lamiids</taxon>
        <taxon>Lamiales</taxon>
        <taxon>Oleaceae</taxon>
        <taxon>Oleeae</taxon>
        <taxon>Fraxinus</taxon>
    </lineage>
</organism>
<protein>
    <submittedName>
        <fullName evidence="2">Uncharacterized protein</fullName>
    </submittedName>
</protein>
<evidence type="ECO:0000313" key="3">
    <source>
        <dbReference type="Proteomes" id="UP000834106"/>
    </source>
</evidence>
<feature type="region of interest" description="Disordered" evidence="1">
    <location>
        <begin position="1"/>
        <end position="51"/>
    </location>
</feature>
<sequence length="111" mass="12507">MDFSEIREIRKQNKRDTSRAILGNEEELISSTSRTTKTANVDDHHDYDQNHSPTVSKTIEFEVLCSLTNSLLAAKSPDDLLTPKFDAEKQAEFNKGVEGATKFLLSKFSDL</sequence>
<proteinExistence type="predicted"/>
<dbReference type="AlphaFoldDB" id="A0AAD2EBA8"/>
<evidence type="ECO:0000256" key="1">
    <source>
        <dbReference type="SAM" id="MobiDB-lite"/>
    </source>
</evidence>